<keyword evidence="2" id="KW-0472">Membrane</keyword>
<keyword evidence="2" id="KW-1133">Transmembrane helix</keyword>
<feature type="transmembrane region" description="Helical" evidence="2">
    <location>
        <begin position="58"/>
        <end position="76"/>
    </location>
</feature>
<feature type="transmembrane region" description="Helical" evidence="2">
    <location>
        <begin position="28"/>
        <end position="46"/>
    </location>
</feature>
<accession>A0ABX1SG17</accession>
<reference evidence="3 4" key="1">
    <citation type="submission" date="2020-04" db="EMBL/GenBank/DDBJ databases">
        <authorList>
            <person name="Klaysubun C."/>
            <person name="Duangmal K."/>
            <person name="Lipun K."/>
        </authorList>
    </citation>
    <scope>NUCLEOTIDE SEQUENCE [LARGE SCALE GENOMIC DNA]</scope>
    <source>
        <strain evidence="3 4">K10HN5</strain>
    </source>
</reference>
<dbReference type="RefSeq" id="WP_169382546.1">
    <property type="nucleotide sequence ID" value="NZ_JAAXLA010000031.1"/>
</dbReference>
<sequence length="82" mass="8861">MAEFGERTVTGPTGTTERPARRRMPDPLTLLVGLFSLAVAGSAFVGRMPAMTMFDPRWLLAGGAVVFGVLLLVGSLRNRQDR</sequence>
<dbReference type="Proteomes" id="UP000820669">
    <property type="component" value="Unassembled WGS sequence"/>
</dbReference>
<evidence type="ECO:0000313" key="3">
    <source>
        <dbReference type="EMBL" id="NMH99103.1"/>
    </source>
</evidence>
<evidence type="ECO:0000256" key="1">
    <source>
        <dbReference type="SAM" id="MobiDB-lite"/>
    </source>
</evidence>
<evidence type="ECO:0000256" key="2">
    <source>
        <dbReference type="SAM" id="Phobius"/>
    </source>
</evidence>
<proteinExistence type="predicted"/>
<dbReference type="EMBL" id="JAAXLA010000031">
    <property type="protein sequence ID" value="NMH99103.1"/>
    <property type="molecule type" value="Genomic_DNA"/>
</dbReference>
<organism evidence="3 4">
    <name type="scientific">Pseudonocardia acidicola</name>
    <dbReference type="NCBI Taxonomy" id="2724939"/>
    <lineage>
        <taxon>Bacteria</taxon>
        <taxon>Bacillati</taxon>
        <taxon>Actinomycetota</taxon>
        <taxon>Actinomycetes</taxon>
        <taxon>Pseudonocardiales</taxon>
        <taxon>Pseudonocardiaceae</taxon>
        <taxon>Pseudonocardia</taxon>
    </lineage>
</organism>
<comment type="caution">
    <text evidence="3">The sequence shown here is derived from an EMBL/GenBank/DDBJ whole genome shotgun (WGS) entry which is preliminary data.</text>
</comment>
<protein>
    <submittedName>
        <fullName evidence="3">Uncharacterized protein</fullName>
    </submittedName>
</protein>
<gene>
    <name evidence="3" type="ORF">HF526_17565</name>
</gene>
<feature type="region of interest" description="Disordered" evidence="1">
    <location>
        <begin position="1"/>
        <end position="24"/>
    </location>
</feature>
<evidence type="ECO:0000313" key="4">
    <source>
        <dbReference type="Proteomes" id="UP000820669"/>
    </source>
</evidence>
<keyword evidence="2" id="KW-0812">Transmembrane</keyword>
<name>A0ABX1SG17_9PSEU</name>
<keyword evidence="4" id="KW-1185">Reference proteome</keyword>